<evidence type="ECO:0000313" key="10">
    <source>
        <dbReference type="Proteomes" id="UP001214576"/>
    </source>
</evidence>
<dbReference type="InterPro" id="IPR009003">
    <property type="entry name" value="Peptidase_S1_PA"/>
</dbReference>
<organism evidence="9 10">
    <name type="scientific">Ovis ammon polii</name>
    <dbReference type="NCBI Taxonomy" id="230172"/>
    <lineage>
        <taxon>Eukaryota</taxon>
        <taxon>Metazoa</taxon>
        <taxon>Chordata</taxon>
        <taxon>Craniata</taxon>
        <taxon>Vertebrata</taxon>
        <taxon>Euteleostomi</taxon>
        <taxon>Mammalia</taxon>
        <taxon>Eutheria</taxon>
        <taxon>Laurasiatheria</taxon>
        <taxon>Artiodactyla</taxon>
        <taxon>Ruminantia</taxon>
        <taxon>Pecora</taxon>
        <taxon>Bovidae</taxon>
        <taxon>Caprinae</taxon>
        <taxon>Ovis</taxon>
    </lineage>
</organism>
<keyword evidence="5" id="KW-0342">GTP-binding</keyword>
<keyword evidence="4" id="KW-0378">Hydrolase</keyword>
<evidence type="ECO:0000256" key="7">
    <source>
        <dbReference type="ARBA" id="ARBA00037868"/>
    </source>
</evidence>
<evidence type="ECO:0000313" key="9">
    <source>
        <dbReference type="EMBL" id="KAI4545722.1"/>
    </source>
</evidence>
<dbReference type="SMART" id="SM00175">
    <property type="entry name" value="RAB"/>
    <property type="match status" value="1"/>
</dbReference>
<evidence type="ECO:0008006" key="11">
    <source>
        <dbReference type="Google" id="ProtNLM"/>
    </source>
</evidence>
<reference evidence="9" key="1">
    <citation type="submission" date="2022-03" db="EMBL/GenBank/DDBJ databases">
        <title>Genomic analyses of argali, domestic sheep and their hybrids provide insights into chromosomal evolution, heterosis and genetic basis of agronomic traits.</title>
        <authorList>
            <person name="Li M."/>
        </authorList>
    </citation>
    <scope>NUCLEOTIDE SEQUENCE</scope>
    <source>
        <strain evidence="9">CAU-MHL-2022a</strain>
        <tissue evidence="9">Skin</tissue>
    </source>
</reference>
<evidence type="ECO:0000256" key="4">
    <source>
        <dbReference type="ARBA" id="ARBA00022801"/>
    </source>
</evidence>
<dbReference type="SMART" id="SM00174">
    <property type="entry name" value="RHO"/>
    <property type="match status" value="1"/>
</dbReference>
<evidence type="ECO:0000256" key="5">
    <source>
        <dbReference type="ARBA" id="ARBA00023134"/>
    </source>
</evidence>
<comment type="caution">
    <text evidence="9">The sequence shown here is derived from an EMBL/GenBank/DDBJ whole genome shotgun (WGS) entry which is preliminary data.</text>
</comment>
<evidence type="ECO:0000256" key="1">
    <source>
        <dbReference type="ARBA" id="ARBA00001946"/>
    </source>
</evidence>
<evidence type="ECO:0000256" key="8">
    <source>
        <dbReference type="SAM" id="MobiDB-lite"/>
    </source>
</evidence>
<dbReference type="SUPFAM" id="SSF50494">
    <property type="entry name" value="Trypsin-like serine proteases"/>
    <property type="match status" value="1"/>
</dbReference>
<keyword evidence="6" id="KW-0636">Prenylation</keyword>
<keyword evidence="6" id="KW-0449">Lipoprotein</keyword>
<keyword evidence="3" id="KW-0547">Nucleotide-binding</keyword>
<dbReference type="PRINTS" id="PR00449">
    <property type="entry name" value="RASTRNSFRMNG"/>
</dbReference>
<protein>
    <recommendedName>
        <fullName evidence="11">Rab-like protein 2B</fullName>
    </recommendedName>
</protein>
<dbReference type="Gene3D" id="3.40.50.300">
    <property type="entry name" value="P-loop containing nucleotide triphosphate hydrolases"/>
    <property type="match status" value="1"/>
</dbReference>
<proteinExistence type="inferred from homology"/>
<gene>
    <name evidence="9" type="ORF">MG293_002277</name>
</gene>
<comment type="cofactor">
    <cofactor evidence="1">
        <name>Mg(2+)</name>
        <dbReference type="ChEBI" id="CHEBI:18420"/>
    </cofactor>
</comment>
<feature type="region of interest" description="Disordered" evidence="8">
    <location>
        <begin position="518"/>
        <end position="542"/>
    </location>
</feature>
<dbReference type="PANTHER" id="PTHR47978">
    <property type="match status" value="1"/>
</dbReference>
<dbReference type="InterPro" id="IPR043504">
    <property type="entry name" value="Peptidase_S1_PA_chymotrypsin"/>
</dbReference>
<feature type="region of interest" description="Disordered" evidence="8">
    <location>
        <begin position="578"/>
        <end position="663"/>
    </location>
</feature>
<dbReference type="FunFam" id="3.40.50.300:FF:000986">
    <property type="entry name" value="rab-like protein 2B isoform X4"/>
    <property type="match status" value="1"/>
</dbReference>
<sequence length="663" mass="73891">MLQEARVDLIDLDLCNSTRWYNGRIRSTNVCAGYPEGKIDTCQVIYPTSNPFKICQEPMARDKAKPCELDQEKYDADDNVKIICLGDSAVGKSKLMERFLMDGFQPQQLSTYALTLYKHTATVDGKTVLVDFWDTAGQERFQRMHASYYHKAHACILVFDVQRKITYRNLSTWYTELREFRPEIPCIVVANKIDADRKMTQKSFNFAKKFSLPLYFVSAADGTNVVKLFSDAIRLAVSYKQNSRDFMDEVLQELENLCGITKDRDCQHQGGLHAATAGRGAHEHSGSHEALICVAGHRKGGSYSEKVPQLLNDPFESIDYPLEDTENLQTWRSGTTSQECSQETVPRTGRTSLRASAKSEPPTELPGCREWVVSRAQRRARVTQTDGGLHAATAGRGAHEHSGSHEALICVAGHRKGGSYSEKVPQLLNDPFESIDYPLEDTENLQTWRSGTTSQECSQETVPRTGRTSLRASAKSEPPTELPGCREWVVSRAQRRARVTQTDESADVEIRHDLPGVFTGNGAAHGQNFKSSTKSDPPTELPGCREWVVSRAQRRARVTQTDESADVEIRHDLPGVFTGNGAAHGQNFKSSAKSDPPTELPGCREWVVSRAQRRARVTQTDGEEATGPTPGKKESESEVNTWEVVSRNSSRNPEEKSEGESLL</sequence>
<dbReference type="InterPro" id="IPR027417">
    <property type="entry name" value="P-loop_NTPase"/>
</dbReference>
<comment type="subcellular location">
    <subcellularLocation>
        <location evidence="7">Endomembrane system</location>
        <topology evidence="7">Lipid-anchor</topology>
    </subcellularLocation>
</comment>
<evidence type="ECO:0000256" key="6">
    <source>
        <dbReference type="ARBA" id="ARBA00023289"/>
    </source>
</evidence>
<feature type="compositionally biased region" description="Basic and acidic residues" evidence="8">
    <location>
        <begin position="652"/>
        <end position="663"/>
    </location>
</feature>
<dbReference type="GO" id="GO:0060271">
    <property type="term" value="P:cilium assembly"/>
    <property type="evidence" value="ECO:0007669"/>
    <property type="project" value="UniProtKB-ARBA"/>
</dbReference>
<keyword evidence="10" id="KW-1185">Reference proteome</keyword>
<comment type="similarity">
    <text evidence="2">Belongs to the small GTPase superfamily. Rab family.</text>
</comment>
<feature type="region of interest" description="Disordered" evidence="8">
    <location>
        <begin position="447"/>
        <end position="484"/>
    </location>
</feature>
<dbReference type="PROSITE" id="PS51421">
    <property type="entry name" value="RAS"/>
    <property type="match status" value="1"/>
</dbReference>
<dbReference type="SMART" id="SM00176">
    <property type="entry name" value="RAN"/>
    <property type="match status" value="1"/>
</dbReference>
<dbReference type="EMBL" id="JAKZEL010000002">
    <property type="protein sequence ID" value="KAI4545722.1"/>
    <property type="molecule type" value="Genomic_DNA"/>
</dbReference>
<dbReference type="GO" id="GO:0005525">
    <property type="term" value="F:GTP binding"/>
    <property type="evidence" value="ECO:0007669"/>
    <property type="project" value="UniProtKB-KW"/>
</dbReference>
<dbReference type="SMART" id="SM00173">
    <property type="entry name" value="RAS"/>
    <property type="match status" value="1"/>
</dbReference>
<dbReference type="GO" id="GO:0005929">
    <property type="term" value="C:cilium"/>
    <property type="evidence" value="ECO:0007669"/>
    <property type="project" value="UniProtKB-ARBA"/>
</dbReference>
<dbReference type="NCBIfam" id="TIGR00231">
    <property type="entry name" value="small_GTP"/>
    <property type="match status" value="1"/>
</dbReference>
<feature type="region of interest" description="Disordered" evidence="8">
    <location>
        <begin position="330"/>
        <end position="367"/>
    </location>
</feature>
<evidence type="ECO:0000256" key="2">
    <source>
        <dbReference type="ARBA" id="ARBA00006270"/>
    </source>
</evidence>
<accession>A0AAD4UJB7</accession>
<dbReference type="AlphaFoldDB" id="A0AAD4UJB7"/>
<dbReference type="GO" id="GO:0007018">
    <property type="term" value="P:microtubule-based movement"/>
    <property type="evidence" value="ECO:0007669"/>
    <property type="project" value="UniProtKB-ARBA"/>
</dbReference>
<dbReference type="InterPro" id="IPR005225">
    <property type="entry name" value="Small_GTP-bd"/>
</dbReference>
<dbReference type="GO" id="GO:0003924">
    <property type="term" value="F:GTPase activity"/>
    <property type="evidence" value="ECO:0007669"/>
    <property type="project" value="InterPro"/>
</dbReference>
<dbReference type="Pfam" id="PF00071">
    <property type="entry name" value="Ras"/>
    <property type="match status" value="1"/>
</dbReference>
<name>A0AAD4UJB7_OVIAM</name>
<feature type="compositionally biased region" description="Polar residues" evidence="8">
    <location>
        <begin position="447"/>
        <end position="471"/>
    </location>
</feature>
<feature type="compositionally biased region" description="Polar residues" evidence="8">
    <location>
        <begin position="330"/>
        <end position="354"/>
    </location>
</feature>
<dbReference type="InterPro" id="IPR001806">
    <property type="entry name" value="Small_GTPase"/>
</dbReference>
<dbReference type="SUPFAM" id="SSF52540">
    <property type="entry name" value="P-loop containing nucleoside triphosphate hydrolases"/>
    <property type="match status" value="1"/>
</dbReference>
<dbReference type="PROSITE" id="PS51419">
    <property type="entry name" value="RAB"/>
    <property type="match status" value="1"/>
</dbReference>
<dbReference type="Gene3D" id="2.40.10.10">
    <property type="entry name" value="Trypsin-like serine proteases"/>
    <property type="match status" value="1"/>
</dbReference>
<dbReference type="CDD" id="cd04124">
    <property type="entry name" value="RabL2"/>
    <property type="match status" value="1"/>
</dbReference>
<evidence type="ECO:0000256" key="3">
    <source>
        <dbReference type="ARBA" id="ARBA00022741"/>
    </source>
</evidence>
<dbReference type="InterPro" id="IPR041835">
    <property type="entry name" value="RabL2"/>
</dbReference>
<dbReference type="Proteomes" id="UP001214576">
    <property type="component" value="Unassembled WGS sequence"/>
</dbReference>
<dbReference type="GO" id="GO:0012505">
    <property type="term" value="C:endomembrane system"/>
    <property type="evidence" value="ECO:0007669"/>
    <property type="project" value="UniProtKB-SubCell"/>
</dbReference>